<dbReference type="GO" id="GO:0019888">
    <property type="term" value="F:protein phosphatase regulator activity"/>
    <property type="evidence" value="ECO:0007669"/>
    <property type="project" value="InterPro"/>
</dbReference>
<dbReference type="GO" id="GO:0030289">
    <property type="term" value="C:protein phosphatase 4 complex"/>
    <property type="evidence" value="ECO:0007669"/>
    <property type="project" value="InterPro"/>
</dbReference>
<dbReference type="EMBL" id="HBHI01015378">
    <property type="protein sequence ID" value="CAD9674476.1"/>
    <property type="molecule type" value="Transcribed_RNA"/>
</dbReference>
<feature type="region of interest" description="Disordered" evidence="2">
    <location>
        <begin position="277"/>
        <end position="349"/>
    </location>
</feature>
<name>A0A7S2RLB9_9STRA</name>
<feature type="compositionally biased region" description="Polar residues" evidence="2">
    <location>
        <begin position="12"/>
        <end position="27"/>
    </location>
</feature>
<proteinExistence type="inferred from homology"/>
<dbReference type="PANTHER" id="PTHR16487">
    <property type="entry name" value="PPP4R2-RELATED PROTEIN"/>
    <property type="match status" value="1"/>
</dbReference>
<sequence>MPDPLVSKRHQSSTSSNDSVIKSSTNPLEKDSSAWKQASYATIREAVRMAVALVLDYSYKNQGGYKVNPTERRRFEFFSKQESSHNKSRHGLPMKQNIAIERYEKNQSEAQIIFLERRERLLKMLTRRGDQISSVYVSKMYPSTILNHTNNAQSPTLNDTTTTIAQDDYRPTMESTKRIKDETLLNTSVNTDNLECKVEENINSSSSGNGSDLRGGYSPPFTIQRVAEVLLMPERYYTQTHKLCNALEKLLLVTSPNTAFEIFYGDQMVQSRIEERDLSVSADERSRANSISEQRQRRLRRRTYSDASEPLSPENSDDEGYANKVNNTGLAPETDLLDSSKISGDGDLNHENKLFPPSTSEIGSNGMLFQMINNGSSVSNMNEKYISMQIESTAISGASRQMMEALTPSSFGAAPLSQMVSHDVNVSSMAGVSDGMRHHLKETESENFRNAQENFHTSVMFNQHAVARPPSPILFSPSSLATHNLSPMIHEHHRANPVLQSNHTAILGGHTNEIGSGNTVQVEILIDPSSSSSHGVSTSAMGTTLAAVAGSDIADLDGEQGRSSASNSDIDSESDDVSLDDSASDRSDGSDSGSSMAYHEPFNAARVMALNRLQQQQQRREHFLHNRALATMPSYQQHDAYRPPPDLEYQSGDSLDSMIAEDSGGSDSSSSDVND</sequence>
<evidence type="ECO:0000256" key="2">
    <source>
        <dbReference type="SAM" id="MobiDB-lite"/>
    </source>
</evidence>
<reference evidence="3" key="1">
    <citation type="submission" date="2021-01" db="EMBL/GenBank/DDBJ databases">
        <authorList>
            <person name="Corre E."/>
            <person name="Pelletier E."/>
            <person name="Niang G."/>
            <person name="Scheremetjew M."/>
            <person name="Finn R."/>
            <person name="Kale V."/>
            <person name="Holt S."/>
            <person name="Cochrane G."/>
            <person name="Meng A."/>
            <person name="Brown T."/>
            <person name="Cohen L."/>
        </authorList>
    </citation>
    <scope>NUCLEOTIDE SEQUENCE</scope>
    <source>
        <strain evidence="3">CCMP1452</strain>
    </source>
</reference>
<feature type="compositionally biased region" description="Basic and acidic residues" evidence="2">
    <location>
        <begin position="277"/>
        <end position="287"/>
    </location>
</feature>
<evidence type="ECO:0000256" key="1">
    <source>
        <dbReference type="ARBA" id="ARBA00009207"/>
    </source>
</evidence>
<protein>
    <submittedName>
        <fullName evidence="3">Uncharacterized protein</fullName>
    </submittedName>
</protein>
<feature type="region of interest" description="Disordered" evidence="2">
    <location>
        <begin position="1"/>
        <end position="28"/>
    </location>
</feature>
<feature type="region of interest" description="Disordered" evidence="2">
    <location>
        <begin position="556"/>
        <end position="597"/>
    </location>
</feature>
<dbReference type="GO" id="GO:0005634">
    <property type="term" value="C:nucleus"/>
    <property type="evidence" value="ECO:0007669"/>
    <property type="project" value="TreeGrafter"/>
</dbReference>
<dbReference type="PANTHER" id="PTHR16487:SF0">
    <property type="entry name" value="PROTEIN PHOSPHATASE 4 REGULATORY SUBUNIT 2-RELATED"/>
    <property type="match status" value="1"/>
</dbReference>
<feature type="region of interest" description="Disordered" evidence="2">
    <location>
        <begin position="634"/>
        <end position="675"/>
    </location>
</feature>
<dbReference type="GO" id="GO:0005737">
    <property type="term" value="C:cytoplasm"/>
    <property type="evidence" value="ECO:0007669"/>
    <property type="project" value="TreeGrafter"/>
</dbReference>
<dbReference type="AlphaFoldDB" id="A0A7S2RLB9"/>
<feature type="compositionally biased region" description="Acidic residues" evidence="2">
    <location>
        <begin position="570"/>
        <end position="579"/>
    </location>
</feature>
<evidence type="ECO:0000313" key="3">
    <source>
        <dbReference type="EMBL" id="CAD9674476.1"/>
    </source>
</evidence>
<gene>
    <name evidence="3" type="ORF">EANT1437_LOCUS7858</name>
</gene>
<dbReference type="Pfam" id="PF09184">
    <property type="entry name" value="PPP4R2"/>
    <property type="match status" value="1"/>
</dbReference>
<feature type="compositionally biased region" description="Low complexity" evidence="2">
    <location>
        <begin position="662"/>
        <end position="675"/>
    </location>
</feature>
<organism evidence="3">
    <name type="scientific">Eucampia antarctica</name>
    <dbReference type="NCBI Taxonomy" id="49252"/>
    <lineage>
        <taxon>Eukaryota</taxon>
        <taxon>Sar</taxon>
        <taxon>Stramenopiles</taxon>
        <taxon>Ochrophyta</taxon>
        <taxon>Bacillariophyta</taxon>
        <taxon>Mediophyceae</taxon>
        <taxon>Biddulphiophycidae</taxon>
        <taxon>Hemiaulales</taxon>
        <taxon>Hemiaulaceae</taxon>
        <taxon>Eucampia</taxon>
    </lineage>
</organism>
<accession>A0A7S2RLB9</accession>
<dbReference type="InterPro" id="IPR015267">
    <property type="entry name" value="PPP4R2"/>
</dbReference>
<comment type="similarity">
    <text evidence="1">Belongs to the PPP4R2 family.</text>
</comment>